<dbReference type="EMBL" id="CABFJX010000002">
    <property type="protein sequence ID" value="VTT56629.1"/>
    <property type="molecule type" value="Genomic_DNA"/>
</dbReference>
<proteinExistence type="predicted"/>
<evidence type="ECO:0000313" key="1">
    <source>
        <dbReference type="EMBL" id="VTT56629.1"/>
    </source>
</evidence>
<protein>
    <submittedName>
        <fullName evidence="1">Uncharacterized protein</fullName>
    </submittedName>
</protein>
<sequence length="68" mass="7918">MLKILGREIYYEKRGGLSLDYILYLQTAISDYKETQACKVTCRSRPPISRRFAMLHRQASPPSLITLR</sequence>
<organism evidence="1 2">
    <name type="scientific">Fusarium fujikuroi</name>
    <name type="common">Bakanae and foot rot disease fungus</name>
    <name type="synonym">Gibberella fujikuroi</name>
    <dbReference type="NCBI Taxonomy" id="5127"/>
    <lineage>
        <taxon>Eukaryota</taxon>
        <taxon>Fungi</taxon>
        <taxon>Dikarya</taxon>
        <taxon>Ascomycota</taxon>
        <taxon>Pezizomycotina</taxon>
        <taxon>Sordariomycetes</taxon>
        <taxon>Hypocreomycetidae</taxon>
        <taxon>Hypocreales</taxon>
        <taxon>Nectriaceae</taxon>
        <taxon>Fusarium</taxon>
        <taxon>Fusarium fujikuroi species complex</taxon>
    </lineage>
</organism>
<accession>A0A2H3RQI9</accession>
<name>A0A2H3RQI9_FUSFU</name>
<comment type="caution">
    <text evidence="1">The sequence shown here is derived from an EMBL/GenBank/DDBJ whole genome shotgun (WGS) entry which is preliminary data.</text>
</comment>
<evidence type="ECO:0000313" key="2">
    <source>
        <dbReference type="Proteomes" id="UP000760494"/>
    </source>
</evidence>
<gene>
    <name evidence="1" type="ORF">C2S_3296</name>
</gene>
<reference evidence="1" key="1">
    <citation type="submission" date="2019-05" db="EMBL/GenBank/DDBJ databases">
        <authorList>
            <person name="Piombo E."/>
        </authorList>
    </citation>
    <scope>NUCLEOTIDE SEQUENCE</scope>
    <source>
        <strain evidence="1">C2S</strain>
    </source>
</reference>
<dbReference type="Proteomes" id="UP000760494">
    <property type="component" value="Unassembled WGS sequence"/>
</dbReference>
<dbReference type="AlphaFoldDB" id="A0A2H3RQI9"/>